<dbReference type="InterPro" id="IPR024508">
    <property type="entry name" value="DUF3226"/>
</dbReference>
<organism evidence="1 2">
    <name type="scientific">Selenobaculum gibii</name>
    <dbReference type="NCBI Taxonomy" id="3054208"/>
    <lineage>
        <taxon>Bacteria</taxon>
        <taxon>Bacillati</taxon>
        <taxon>Bacillota</taxon>
        <taxon>Negativicutes</taxon>
        <taxon>Selenomonadales</taxon>
        <taxon>Selenomonadaceae</taxon>
        <taxon>Selenobaculum</taxon>
    </lineage>
</organism>
<dbReference type="SUPFAM" id="SSF160945">
    <property type="entry name" value="PH0156-like"/>
    <property type="match status" value="1"/>
</dbReference>
<dbReference type="AlphaFoldDB" id="A0A9Y2ESK4"/>
<dbReference type="Pfam" id="PF11536">
    <property type="entry name" value="DUF3226"/>
    <property type="match status" value="1"/>
</dbReference>
<gene>
    <name evidence="1" type="ORF">P3F81_11200</name>
</gene>
<dbReference type="KEGG" id="sgbi:P3F81_11200"/>
<evidence type="ECO:0008006" key="3">
    <source>
        <dbReference type="Google" id="ProtNLM"/>
    </source>
</evidence>
<keyword evidence="2" id="KW-1185">Reference proteome</keyword>
<name>A0A9Y2ESK4_9FIRM</name>
<accession>A0A9Y2ESK4</accession>
<sequence length="249" mass="29088">MKSVILCEGGTDLALLQYFMEVANGWENREGSDFKINIGKSRKAFMQDNDYLLIAETGGCSNICPQINKLLRLITRSATQKEMIDKIVVITDRDEVDSLEQFIYGIKNLFGKYEITLQNEILENQWIPCSVRNGVKDVVHFEMLFLLIPFETTGALETFLLEAVSKKDKYDGIIVEKCNTFVDTLDCARKYLSKRRYKTKAKFDVYFSIRTPVEQFLERHNILKNIKWEEYEYMQESFKELKALHINQL</sequence>
<protein>
    <recommendedName>
        <fullName evidence="3">DUF3226 domain-containing protein</fullName>
    </recommendedName>
</protein>
<dbReference type="RefSeq" id="WP_309320406.1">
    <property type="nucleotide sequence ID" value="NZ_CP120678.1"/>
</dbReference>
<proteinExistence type="predicted"/>
<dbReference type="EMBL" id="CP120678">
    <property type="protein sequence ID" value="WIW70441.1"/>
    <property type="molecule type" value="Genomic_DNA"/>
</dbReference>
<reference evidence="1" key="1">
    <citation type="submission" date="2023-03" db="EMBL/GenBank/DDBJ databases">
        <title>Selenobaculum gbiensis gen. nov. sp. nov., a new bacterium isolated from the gut microbiota of IBD patient.</title>
        <authorList>
            <person name="Yeo S."/>
            <person name="Park H."/>
            <person name="Huh C.S."/>
        </authorList>
    </citation>
    <scope>NUCLEOTIDE SEQUENCE</scope>
    <source>
        <strain evidence="1">ICN-92133</strain>
    </source>
</reference>
<dbReference type="Proteomes" id="UP001243623">
    <property type="component" value="Chromosome"/>
</dbReference>
<dbReference type="Gene3D" id="3.40.50.10620">
    <property type="entry name" value="PH0156-like domains"/>
    <property type="match status" value="1"/>
</dbReference>
<evidence type="ECO:0000313" key="1">
    <source>
        <dbReference type="EMBL" id="WIW70441.1"/>
    </source>
</evidence>
<evidence type="ECO:0000313" key="2">
    <source>
        <dbReference type="Proteomes" id="UP001243623"/>
    </source>
</evidence>